<dbReference type="Pfam" id="PF00037">
    <property type="entry name" value="Fer4"/>
    <property type="match status" value="2"/>
</dbReference>
<dbReference type="InterPro" id="IPR011898">
    <property type="entry name" value="PorD_KorD"/>
</dbReference>
<evidence type="ECO:0000313" key="8">
    <source>
        <dbReference type="EMBL" id="SDU51201.1"/>
    </source>
</evidence>
<evidence type="ECO:0000256" key="3">
    <source>
        <dbReference type="ARBA" id="ARBA00022723"/>
    </source>
</evidence>
<evidence type="ECO:0000256" key="1">
    <source>
        <dbReference type="ARBA" id="ARBA00001966"/>
    </source>
</evidence>
<dbReference type="SUPFAM" id="SSF54862">
    <property type="entry name" value="4Fe-4S ferredoxins"/>
    <property type="match status" value="1"/>
</dbReference>
<feature type="domain" description="4Fe-4S ferredoxin-type" evidence="7">
    <location>
        <begin position="65"/>
        <end position="94"/>
    </location>
</feature>
<keyword evidence="9" id="KW-1185">Reference proteome</keyword>
<evidence type="ECO:0000259" key="7">
    <source>
        <dbReference type="PROSITE" id="PS51379"/>
    </source>
</evidence>
<dbReference type="GO" id="GO:0016625">
    <property type="term" value="F:oxidoreductase activity, acting on the aldehyde or oxo group of donors, iron-sulfur protein as acceptor"/>
    <property type="evidence" value="ECO:0007669"/>
    <property type="project" value="InterPro"/>
</dbReference>
<organism evidence="8 9">
    <name type="scientific">Desulfobacula phenolica</name>
    <dbReference type="NCBI Taxonomy" id="90732"/>
    <lineage>
        <taxon>Bacteria</taxon>
        <taxon>Pseudomonadati</taxon>
        <taxon>Thermodesulfobacteriota</taxon>
        <taxon>Desulfobacteria</taxon>
        <taxon>Desulfobacterales</taxon>
        <taxon>Desulfobacteraceae</taxon>
        <taxon>Desulfobacula</taxon>
    </lineage>
</organism>
<sequence>MIKQSTPTFDSSTIPNDLCPIATHFVFLKTGDWRAMRPILLREKCVKCATCWLYCPTQCISEKATWFEANLDICKGCGICAEECPHNAIIMEEETEV</sequence>
<protein>
    <submittedName>
        <fullName evidence="8">Phenylglyoxylate:acceptor oxidoreductase PadF subunit</fullName>
    </submittedName>
</protein>
<evidence type="ECO:0000256" key="5">
    <source>
        <dbReference type="ARBA" id="ARBA00023004"/>
    </source>
</evidence>
<dbReference type="AlphaFoldDB" id="A0A1H2J4T4"/>
<dbReference type="InterPro" id="IPR017896">
    <property type="entry name" value="4Fe4S_Fe-S-bd"/>
</dbReference>
<evidence type="ECO:0000256" key="6">
    <source>
        <dbReference type="ARBA" id="ARBA00023014"/>
    </source>
</evidence>
<dbReference type="PROSITE" id="PS51379">
    <property type="entry name" value="4FE4S_FER_2"/>
    <property type="match status" value="2"/>
</dbReference>
<keyword evidence="6" id="KW-0411">Iron-sulfur</keyword>
<keyword evidence="2" id="KW-0004">4Fe-4S</keyword>
<feature type="domain" description="4Fe-4S ferredoxin-type" evidence="7">
    <location>
        <begin position="36"/>
        <end position="61"/>
    </location>
</feature>
<dbReference type="GO" id="GO:0051539">
    <property type="term" value="F:4 iron, 4 sulfur cluster binding"/>
    <property type="evidence" value="ECO:0007669"/>
    <property type="project" value="UniProtKB-KW"/>
</dbReference>
<keyword evidence="3" id="KW-0479">Metal-binding</keyword>
<keyword evidence="5" id="KW-0408">Iron</keyword>
<dbReference type="Proteomes" id="UP000199608">
    <property type="component" value="Unassembled WGS sequence"/>
</dbReference>
<evidence type="ECO:0000313" key="9">
    <source>
        <dbReference type="Proteomes" id="UP000199608"/>
    </source>
</evidence>
<dbReference type="PANTHER" id="PTHR43724">
    <property type="entry name" value="PYRUVATE SYNTHASE SUBUNIT PORD"/>
    <property type="match status" value="1"/>
</dbReference>
<accession>A0A1H2J4T4</accession>
<name>A0A1H2J4T4_9BACT</name>
<evidence type="ECO:0000256" key="4">
    <source>
        <dbReference type="ARBA" id="ARBA00022737"/>
    </source>
</evidence>
<reference evidence="9" key="1">
    <citation type="submission" date="2016-10" db="EMBL/GenBank/DDBJ databases">
        <authorList>
            <person name="Varghese N."/>
            <person name="Submissions S."/>
        </authorList>
    </citation>
    <scope>NUCLEOTIDE SEQUENCE [LARGE SCALE GENOMIC DNA]</scope>
    <source>
        <strain evidence="9">DSM 3384</strain>
    </source>
</reference>
<dbReference type="RefSeq" id="WP_092236565.1">
    <property type="nucleotide sequence ID" value="NZ_FNLL01000010.1"/>
</dbReference>
<evidence type="ECO:0000256" key="2">
    <source>
        <dbReference type="ARBA" id="ARBA00022485"/>
    </source>
</evidence>
<dbReference type="InterPro" id="IPR017900">
    <property type="entry name" value="4Fe4S_Fe_S_CS"/>
</dbReference>
<gene>
    <name evidence="8" type="ORF">SAMN04487931_110162</name>
</gene>
<dbReference type="PANTHER" id="PTHR43724:SF1">
    <property type="entry name" value="PYRUVATE SYNTHASE SUBUNIT PORD"/>
    <property type="match status" value="1"/>
</dbReference>
<dbReference type="Gene3D" id="3.30.70.20">
    <property type="match status" value="1"/>
</dbReference>
<dbReference type="PROSITE" id="PS00198">
    <property type="entry name" value="4FE4S_FER_1"/>
    <property type="match status" value="1"/>
</dbReference>
<comment type="cofactor">
    <cofactor evidence="1">
        <name>[4Fe-4S] cluster</name>
        <dbReference type="ChEBI" id="CHEBI:49883"/>
    </cofactor>
</comment>
<proteinExistence type="predicted"/>
<dbReference type="EMBL" id="FNLL01000010">
    <property type="protein sequence ID" value="SDU51201.1"/>
    <property type="molecule type" value="Genomic_DNA"/>
</dbReference>
<dbReference type="GO" id="GO:0046872">
    <property type="term" value="F:metal ion binding"/>
    <property type="evidence" value="ECO:0007669"/>
    <property type="project" value="UniProtKB-KW"/>
</dbReference>
<keyword evidence="4" id="KW-0677">Repeat</keyword>
<dbReference type="NCBIfam" id="TIGR02179">
    <property type="entry name" value="PorD_KorD"/>
    <property type="match status" value="1"/>
</dbReference>